<dbReference type="Proteomes" id="UP000189981">
    <property type="component" value="Unassembled WGS sequence"/>
</dbReference>
<accession>A0A1T5F4S2</accession>
<evidence type="ECO:0000256" key="5">
    <source>
        <dbReference type="ARBA" id="ARBA00023002"/>
    </source>
</evidence>
<feature type="binding site" evidence="10">
    <location>
        <position position="13"/>
    </location>
    <ligand>
        <name>NAD(+)</name>
        <dbReference type="ChEBI" id="CHEBI:57540"/>
    </ligand>
</feature>
<dbReference type="GO" id="GO:0004318">
    <property type="term" value="F:enoyl-[acyl-carrier-protein] reductase (NADH) activity"/>
    <property type="evidence" value="ECO:0007669"/>
    <property type="project" value="UniProtKB-EC"/>
</dbReference>
<keyword evidence="7 8" id="KW-0275">Fatty acid biosynthesis</keyword>
<evidence type="ECO:0000256" key="1">
    <source>
        <dbReference type="ARBA" id="ARBA00005194"/>
    </source>
</evidence>
<comment type="similarity">
    <text evidence="2 8">Belongs to the short-chain dehydrogenases/reductases (SDR) family. FabI subfamily.</text>
</comment>
<evidence type="ECO:0000256" key="8">
    <source>
        <dbReference type="PIRNR" id="PIRNR000094"/>
    </source>
</evidence>
<evidence type="ECO:0000313" key="11">
    <source>
        <dbReference type="EMBL" id="SKB91173.1"/>
    </source>
</evidence>
<gene>
    <name evidence="11" type="ORF">SAMN05661099_3415</name>
</gene>
<keyword evidence="6" id="KW-0443">Lipid metabolism</keyword>
<reference evidence="12" key="1">
    <citation type="submission" date="2017-02" db="EMBL/GenBank/DDBJ databases">
        <authorList>
            <person name="Varghese N."/>
            <person name="Submissions S."/>
        </authorList>
    </citation>
    <scope>NUCLEOTIDE SEQUENCE [LARGE SCALE GENOMIC DNA]</scope>
    <source>
        <strain evidence="12">DSM 22385</strain>
    </source>
</reference>
<evidence type="ECO:0000256" key="7">
    <source>
        <dbReference type="ARBA" id="ARBA00023160"/>
    </source>
</evidence>
<dbReference type="PANTHER" id="PTHR43159:SF2">
    <property type="entry name" value="ENOYL-[ACYL-CARRIER-PROTEIN] REDUCTASE [NADH], CHLOROPLASTIC"/>
    <property type="match status" value="1"/>
</dbReference>
<dbReference type="STRING" id="572036.SAMN05661099_3415"/>
<evidence type="ECO:0000256" key="4">
    <source>
        <dbReference type="ARBA" id="ARBA00022832"/>
    </source>
</evidence>
<dbReference type="GO" id="GO:0006633">
    <property type="term" value="P:fatty acid biosynthetic process"/>
    <property type="evidence" value="ECO:0007669"/>
    <property type="project" value="UniProtKB-KW"/>
</dbReference>
<comment type="catalytic activity">
    <reaction evidence="8">
        <text>a 2,3-saturated acyl-[ACP] + NAD(+) = a (2E)-enoyl-[ACP] + NADH + H(+)</text>
        <dbReference type="Rhea" id="RHEA:10240"/>
        <dbReference type="Rhea" id="RHEA-COMP:9925"/>
        <dbReference type="Rhea" id="RHEA-COMP:9926"/>
        <dbReference type="ChEBI" id="CHEBI:15378"/>
        <dbReference type="ChEBI" id="CHEBI:57540"/>
        <dbReference type="ChEBI" id="CHEBI:57945"/>
        <dbReference type="ChEBI" id="CHEBI:78784"/>
        <dbReference type="ChEBI" id="CHEBI:78785"/>
        <dbReference type="EC" id="1.3.1.9"/>
    </reaction>
</comment>
<keyword evidence="4" id="KW-0276">Fatty acid metabolism</keyword>
<evidence type="ECO:0000313" key="12">
    <source>
        <dbReference type="Proteomes" id="UP000189981"/>
    </source>
</evidence>
<dbReference type="OrthoDB" id="9803628at2"/>
<evidence type="ECO:0000256" key="9">
    <source>
        <dbReference type="PIRSR" id="PIRSR000094-1"/>
    </source>
</evidence>
<protein>
    <recommendedName>
        <fullName evidence="8">Enoyl-[acyl-carrier-protein] reductase [NADH]</fullName>
        <ecNumber evidence="8">1.3.1.9</ecNumber>
    </recommendedName>
</protein>
<dbReference type="RefSeq" id="WP_079703920.1">
    <property type="nucleotide sequence ID" value="NZ_FUYR01000006.1"/>
</dbReference>
<dbReference type="Gene3D" id="3.40.50.720">
    <property type="entry name" value="NAD(P)-binding Rossmann-like Domain"/>
    <property type="match status" value="1"/>
</dbReference>
<dbReference type="Gene3D" id="1.10.8.400">
    <property type="entry name" value="Enoyl acyl carrier protein reductase"/>
    <property type="match status" value="1"/>
</dbReference>
<organism evidence="11 12">
    <name type="scientific">Daejeonella lutea</name>
    <dbReference type="NCBI Taxonomy" id="572036"/>
    <lineage>
        <taxon>Bacteria</taxon>
        <taxon>Pseudomonadati</taxon>
        <taxon>Bacteroidota</taxon>
        <taxon>Sphingobacteriia</taxon>
        <taxon>Sphingobacteriales</taxon>
        <taxon>Sphingobacteriaceae</taxon>
        <taxon>Daejeonella</taxon>
    </lineage>
</organism>
<dbReference type="EC" id="1.3.1.9" evidence="8"/>
<dbReference type="PIRSF" id="PIRSF000094">
    <property type="entry name" value="Enoyl-ACP_rdct"/>
    <property type="match status" value="1"/>
</dbReference>
<feature type="binding site" evidence="10">
    <location>
        <begin position="202"/>
        <end position="206"/>
    </location>
    <ligand>
        <name>NAD(+)</name>
        <dbReference type="ChEBI" id="CHEBI:57540"/>
    </ligand>
</feature>
<dbReference type="InterPro" id="IPR036291">
    <property type="entry name" value="NAD(P)-bd_dom_sf"/>
</dbReference>
<keyword evidence="3 8" id="KW-0444">Lipid biosynthesis</keyword>
<proteinExistence type="inferred from homology"/>
<feature type="active site" description="Proton acceptor" evidence="9">
    <location>
        <position position="156"/>
    </location>
</feature>
<keyword evidence="5 8" id="KW-0560">Oxidoreductase</keyword>
<dbReference type="EMBL" id="FUYR01000006">
    <property type="protein sequence ID" value="SKB91173.1"/>
    <property type="molecule type" value="Genomic_DNA"/>
</dbReference>
<evidence type="ECO:0000256" key="3">
    <source>
        <dbReference type="ARBA" id="ARBA00022516"/>
    </source>
</evidence>
<evidence type="ECO:0000256" key="10">
    <source>
        <dbReference type="PIRSR" id="PIRSR000094-3"/>
    </source>
</evidence>
<dbReference type="AlphaFoldDB" id="A0A1T5F4S2"/>
<evidence type="ECO:0000256" key="6">
    <source>
        <dbReference type="ARBA" id="ARBA00023098"/>
    </source>
</evidence>
<comment type="pathway">
    <text evidence="1">Lipid metabolism; fatty acid biosynthesis.</text>
</comment>
<feature type="binding site" evidence="10">
    <location>
        <begin position="65"/>
        <end position="66"/>
    </location>
    <ligand>
        <name>NAD(+)</name>
        <dbReference type="ChEBI" id="CHEBI:57540"/>
    </ligand>
</feature>
<keyword evidence="8 10" id="KW-0520">NAD</keyword>
<dbReference type="InterPro" id="IPR014358">
    <property type="entry name" value="Enoyl-ACP_Rdtase_NADH"/>
</dbReference>
<dbReference type="Pfam" id="PF13561">
    <property type="entry name" value="adh_short_C2"/>
    <property type="match status" value="1"/>
</dbReference>
<sequence>MINNQDKIAVVFGVRNESSIAFHVALKLHQSGCKVVLNYVAETRDEVLFLLESNGMSAEYAMEVDVRDESAIKNFLEKIYNGLGSIDYILHGVAFGSQDVMCYSLPGSTQPAPSYIDIPFEDLMDSFNISAYSLLRICRAAESMMAKNASVLTLTYNASQRVFPAYAGMAINKAALENIMLYLASYFRKSGIRVNAVSAGLVMTTSSGGINGVRKLRKIGKATAPLGNVSAENVADTALYYFSDLSLKVTGNIHFVDGGFNIMGIGIDED</sequence>
<dbReference type="InterPro" id="IPR002347">
    <property type="entry name" value="SDR_fam"/>
</dbReference>
<dbReference type="SUPFAM" id="SSF51735">
    <property type="entry name" value="NAD(P)-binding Rossmann-fold domains"/>
    <property type="match status" value="1"/>
</dbReference>
<feature type="binding site" evidence="10">
    <location>
        <position position="93"/>
    </location>
    <ligand>
        <name>NAD(+)</name>
        <dbReference type="ChEBI" id="CHEBI:57540"/>
    </ligand>
</feature>
<dbReference type="PANTHER" id="PTHR43159">
    <property type="entry name" value="ENOYL-[ACYL-CARRIER-PROTEIN] REDUCTASE"/>
    <property type="match status" value="1"/>
</dbReference>
<feature type="active site" description="Proton acceptor" evidence="9">
    <location>
        <position position="166"/>
    </location>
</feature>
<evidence type="ECO:0000256" key="2">
    <source>
        <dbReference type="ARBA" id="ARBA00009233"/>
    </source>
</evidence>
<feature type="binding site" evidence="10">
    <location>
        <begin position="19"/>
        <end position="20"/>
    </location>
    <ligand>
        <name>NAD(+)</name>
        <dbReference type="ChEBI" id="CHEBI:57540"/>
    </ligand>
</feature>
<name>A0A1T5F4S2_9SPHI</name>
<keyword evidence="12" id="KW-1185">Reference proteome</keyword>
<feature type="binding site" evidence="10">
    <location>
        <position position="173"/>
    </location>
    <ligand>
        <name>NAD(+)</name>
        <dbReference type="ChEBI" id="CHEBI:57540"/>
    </ligand>
</feature>